<gene>
    <name evidence="2" type="ORF">METZ01_LOCUS20776</name>
</gene>
<dbReference type="EMBL" id="UINC01001025">
    <property type="protein sequence ID" value="SUZ67922.1"/>
    <property type="molecule type" value="Genomic_DNA"/>
</dbReference>
<feature type="transmembrane region" description="Helical" evidence="1">
    <location>
        <begin position="34"/>
        <end position="53"/>
    </location>
</feature>
<organism evidence="2">
    <name type="scientific">marine metagenome</name>
    <dbReference type="NCBI Taxonomy" id="408172"/>
    <lineage>
        <taxon>unclassified sequences</taxon>
        <taxon>metagenomes</taxon>
        <taxon>ecological metagenomes</taxon>
    </lineage>
</organism>
<keyword evidence="1" id="KW-0472">Membrane</keyword>
<sequence>MVDLIGQCNFFAAMSDKKSNNDIHLFEGWAFGKINYILFTIGVALLLVGYAAMATGSVNSFQSLTLAPILLFISYIIVIPLALVYRKKK</sequence>
<feature type="transmembrane region" description="Helical" evidence="1">
    <location>
        <begin position="65"/>
        <end position="85"/>
    </location>
</feature>
<accession>A0A381PLL5</accession>
<dbReference type="AlphaFoldDB" id="A0A381PLL5"/>
<keyword evidence="1" id="KW-0812">Transmembrane</keyword>
<reference evidence="2" key="1">
    <citation type="submission" date="2018-05" db="EMBL/GenBank/DDBJ databases">
        <authorList>
            <person name="Lanie J.A."/>
            <person name="Ng W.-L."/>
            <person name="Kazmierczak K.M."/>
            <person name="Andrzejewski T.M."/>
            <person name="Davidsen T.M."/>
            <person name="Wayne K.J."/>
            <person name="Tettelin H."/>
            <person name="Glass J.I."/>
            <person name="Rusch D."/>
            <person name="Podicherti R."/>
            <person name="Tsui H.-C.T."/>
            <person name="Winkler M.E."/>
        </authorList>
    </citation>
    <scope>NUCLEOTIDE SEQUENCE</scope>
</reference>
<name>A0A381PLL5_9ZZZZ</name>
<evidence type="ECO:0000313" key="2">
    <source>
        <dbReference type="EMBL" id="SUZ67922.1"/>
    </source>
</evidence>
<evidence type="ECO:0008006" key="3">
    <source>
        <dbReference type="Google" id="ProtNLM"/>
    </source>
</evidence>
<keyword evidence="1" id="KW-1133">Transmembrane helix</keyword>
<proteinExistence type="predicted"/>
<evidence type="ECO:0000256" key="1">
    <source>
        <dbReference type="SAM" id="Phobius"/>
    </source>
</evidence>
<protein>
    <recommendedName>
        <fullName evidence="3">DUF3098 domain-containing protein</fullName>
    </recommendedName>
</protein>